<evidence type="ECO:0000256" key="3">
    <source>
        <dbReference type="ARBA" id="ARBA00023043"/>
    </source>
</evidence>
<sequence>MLHIQDADPDAFEQLLRHFYTGDLGFPPDLLRPVAELADRLLLPQVVHHVHRRLLAAVQPAGVVGDMIWAQQQGFVGLLAELKVIHTSRHIGAQAVPNCLPAPLPPCPPAPLCVDWGGRLDCIHARNPWM</sequence>
<accession>A0A8J4BBF7</accession>
<proteinExistence type="predicted"/>
<gene>
    <name evidence="5" type="ORF">Vafri_13152</name>
</gene>
<organism evidence="5 6">
    <name type="scientific">Volvox africanus</name>
    <dbReference type="NCBI Taxonomy" id="51714"/>
    <lineage>
        <taxon>Eukaryota</taxon>
        <taxon>Viridiplantae</taxon>
        <taxon>Chlorophyta</taxon>
        <taxon>core chlorophytes</taxon>
        <taxon>Chlorophyceae</taxon>
        <taxon>CS clade</taxon>
        <taxon>Chlamydomonadales</taxon>
        <taxon>Volvocaceae</taxon>
        <taxon>Volvox</taxon>
    </lineage>
</organism>
<dbReference type="Gene3D" id="3.30.710.10">
    <property type="entry name" value="Potassium Channel Kv1.1, Chain A"/>
    <property type="match status" value="1"/>
</dbReference>
<dbReference type="GO" id="GO:0005737">
    <property type="term" value="C:cytoplasm"/>
    <property type="evidence" value="ECO:0007669"/>
    <property type="project" value="TreeGrafter"/>
</dbReference>
<evidence type="ECO:0000256" key="1">
    <source>
        <dbReference type="ARBA" id="ARBA00004906"/>
    </source>
</evidence>
<evidence type="ECO:0000259" key="4">
    <source>
        <dbReference type="Pfam" id="PF00651"/>
    </source>
</evidence>
<dbReference type="InterPro" id="IPR011333">
    <property type="entry name" value="SKP1/BTB/POZ_sf"/>
</dbReference>
<keyword evidence="6" id="KW-1185">Reference proteome</keyword>
<feature type="domain" description="BTB" evidence="4">
    <location>
        <begin position="2"/>
        <end position="54"/>
    </location>
</feature>
<dbReference type="Pfam" id="PF00651">
    <property type="entry name" value="BTB"/>
    <property type="match status" value="1"/>
</dbReference>
<dbReference type="CDD" id="cd18186">
    <property type="entry name" value="BTB_POZ_ZBTB_KLHL-like"/>
    <property type="match status" value="1"/>
</dbReference>
<dbReference type="AlphaFoldDB" id="A0A8J4BBF7"/>
<comment type="caution">
    <text evidence="5">The sequence shown here is derived from an EMBL/GenBank/DDBJ whole genome shotgun (WGS) entry which is preliminary data.</text>
</comment>
<dbReference type="InterPro" id="IPR000210">
    <property type="entry name" value="BTB/POZ_dom"/>
</dbReference>
<evidence type="ECO:0000313" key="5">
    <source>
        <dbReference type="EMBL" id="GIL57950.1"/>
    </source>
</evidence>
<dbReference type="Proteomes" id="UP000747399">
    <property type="component" value="Unassembled WGS sequence"/>
</dbReference>
<dbReference type="EMBL" id="BNCO01000029">
    <property type="protein sequence ID" value="GIL57950.1"/>
    <property type="molecule type" value="Genomic_DNA"/>
</dbReference>
<dbReference type="SUPFAM" id="SSF54695">
    <property type="entry name" value="POZ domain"/>
    <property type="match status" value="1"/>
</dbReference>
<keyword evidence="3" id="KW-0040">ANK repeat</keyword>
<evidence type="ECO:0000256" key="2">
    <source>
        <dbReference type="ARBA" id="ARBA00022737"/>
    </source>
</evidence>
<evidence type="ECO:0000313" key="6">
    <source>
        <dbReference type="Proteomes" id="UP000747399"/>
    </source>
</evidence>
<dbReference type="PANTHER" id="PTHR46231">
    <property type="entry name" value="ANKYRIN REPEAT AND BTB/POZ DOMAIN-CONTAINING PROTEIN 1"/>
    <property type="match status" value="1"/>
</dbReference>
<keyword evidence="2" id="KW-0677">Repeat</keyword>
<dbReference type="GO" id="GO:0000151">
    <property type="term" value="C:ubiquitin ligase complex"/>
    <property type="evidence" value="ECO:0007669"/>
    <property type="project" value="TreeGrafter"/>
</dbReference>
<dbReference type="PANTHER" id="PTHR46231:SF1">
    <property type="entry name" value="ANKYRIN REPEAT AND BTB_POZ DOMAIN-CONTAINING PROTEIN 1"/>
    <property type="match status" value="1"/>
</dbReference>
<dbReference type="InterPro" id="IPR044515">
    <property type="entry name" value="ABTB1"/>
</dbReference>
<reference evidence="5" key="1">
    <citation type="journal article" date="2021" name="Proc. Natl. Acad. Sci. U.S.A.">
        <title>Three genomes in the algal genus Volvox reveal the fate of a haploid sex-determining region after a transition to homothallism.</title>
        <authorList>
            <person name="Yamamoto K."/>
            <person name="Hamaji T."/>
            <person name="Kawai-Toyooka H."/>
            <person name="Matsuzaki R."/>
            <person name="Takahashi F."/>
            <person name="Nishimura Y."/>
            <person name="Kawachi M."/>
            <person name="Noguchi H."/>
            <person name="Minakuchi Y."/>
            <person name="Umen J.G."/>
            <person name="Toyoda A."/>
            <person name="Nozaki H."/>
        </authorList>
    </citation>
    <scope>NUCLEOTIDE SEQUENCE</scope>
    <source>
        <strain evidence="5">NIES-3780</strain>
    </source>
</reference>
<comment type="pathway">
    <text evidence="1">Protein modification; protein ubiquitination.</text>
</comment>
<protein>
    <recommendedName>
        <fullName evidence="4">BTB domain-containing protein</fullName>
    </recommendedName>
</protein>
<name>A0A8J4BBF7_9CHLO</name>